<reference evidence="3" key="1">
    <citation type="submission" date="2025-08" db="UniProtKB">
        <authorList>
            <consortium name="RefSeq"/>
        </authorList>
    </citation>
    <scope>IDENTIFICATION</scope>
</reference>
<dbReference type="InterPro" id="IPR012337">
    <property type="entry name" value="RNaseH-like_sf"/>
</dbReference>
<organism evidence="2 3">
    <name type="scientific">Dioscorea cayennensis subsp. rotundata</name>
    <name type="common">White Guinea yam</name>
    <name type="synonym">Dioscorea rotundata</name>
    <dbReference type="NCBI Taxonomy" id="55577"/>
    <lineage>
        <taxon>Eukaryota</taxon>
        <taxon>Viridiplantae</taxon>
        <taxon>Streptophyta</taxon>
        <taxon>Embryophyta</taxon>
        <taxon>Tracheophyta</taxon>
        <taxon>Spermatophyta</taxon>
        <taxon>Magnoliopsida</taxon>
        <taxon>Liliopsida</taxon>
        <taxon>Dioscoreales</taxon>
        <taxon>Dioscoreaceae</taxon>
        <taxon>Dioscorea</taxon>
    </lineage>
</organism>
<name>A0AB40B9D5_DIOCR</name>
<evidence type="ECO:0000313" key="2">
    <source>
        <dbReference type="Proteomes" id="UP001515500"/>
    </source>
</evidence>
<dbReference type="GeneID" id="120259927"/>
<dbReference type="Proteomes" id="UP001515500">
    <property type="component" value="Chromosome 5"/>
</dbReference>
<evidence type="ECO:0000313" key="3">
    <source>
        <dbReference type="RefSeq" id="XP_039123318.1"/>
    </source>
</evidence>
<sequence>MALFQDIGLLDAAKESRELMEEEFRKDNELRSEMFIILKQEEVYWKQRARVTWLKEGDENISYLHFVANGRKNQNFIPWVWHEDQRVDDIGRMGDSFISYYKDLFGSAKEQHFQINWPNLLGPKAHNDLTMLDAPFTLDKIKVAVFGMKAEKDPRPDAFIKGRCIIDNIITAQELIFFMQKHRLPGLLLKVDFAKAFDTVDWKFLLDLLRARGFSSKWTGWIDSIFSSSKASFLINGIQYGGYDSFDTQSKFELDLYMEEKDLPSSGTFDILGLWKTNGFKYLILQKIAKDILVIPISIVAS</sequence>
<feature type="domain" description="HAT C-terminal dimerisation" evidence="1">
    <location>
        <begin position="253"/>
        <end position="302"/>
    </location>
</feature>
<dbReference type="InterPro" id="IPR008906">
    <property type="entry name" value="HATC_C_dom"/>
</dbReference>
<accession>A0AB40B9D5</accession>
<dbReference type="PANTHER" id="PTHR23272:SF184">
    <property type="entry name" value="OS03G0311250 PROTEIN"/>
    <property type="match status" value="1"/>
</dbReference>
<dbReference type="RefSeq" id="XP_039123318.1">
    <property type="nucleotide sequence ID" value="XM_039267384.1"/>
</dbReference>
<protein>
    <submittedName>
        <fullName evidence="3">Uncharacterized protein LOC120259927</fullName>
    </submittedName>
</protein>
<dbReference type="SUPFAM" id="SSF53098">
    <property type="entry name" value="Ribonuclease H-like"/>
    <property type="match status" value="1"/>
</dbReference>
<dbReference type="AlphaFoldDB" id="A0AB40B9D5"/>
<gene>
    <name evidence="3" type="primary">LOC120259927</name>
</gene>
<dbReference type="PANTHER" id="PTHR23272">
    <property type="entry name" value="BED FINGER-RELATED"/>
    <property type="match status" value="1"/>
</dbReference>
<proteinExistence type="predicted"/>
<dbReference type="Pfam" id="PF05699">
    <property type="entry name" value="Dimer_Tnp_hAT"/>
    <property type="match status" value="1"/>
</dbReference>
<dbReference type="GO" id="GO:0046983">
    <property type="term" value="F:protein dimerization activity"/>
    <property type="evidence" value="ECO:0007669"/>
    <property type="project" value="InterPro"/>
</dbReference>
<evidence type="ECO:0000259" key="1">
    <source>
        <dbReference type="Pfam" id="PF05699"/>
    </source>
</evidence>
<keyword evidence="2" id="KW-1185">Reference proteome</keyword>